<name>A0A9N9IUV7_9GLOM</name>
<dbReference type="Proteomes" id="UP000789405">
    <property type="component" value="Unassembled WGS sequence"/>
</dbReference>
<proteinExistence type="predicted"/>
<organism evidence="1 2">
    <name type="scientific">Dentiscutata erythropus</name>
    <dbReference type="NCBI Taxonomy" id="1348616"/>
    <lineage>
        <taxon>Eukaryota</taxon>
        <taxon>Fungi</taxon>
        <taxon>Fungi incertae sedis</taxon>
        <taxon>Mucoromycota</taxon>
        <taxon>Glomeromycotina</taxon>
        <taxon>Glomeromycetes</taxon>
        <taxon>Diversisporales</taxon>
        <taxon>Gigasporaceae</taxon>
        <taxon>Dentiscutata</taxon>
    </lineage>
</organism>
<sequence>MSRIGIDENSASQEKIVSMSNESNNQNNRLLPNTRHNIEISNSANMGLDAIVLVVE</sequence>
<accession>A0A9N9IUV7</accession>
<dbReference type="EMBL" id="CAJVPY010015309">
    <property type="protein sequence ID" value="CAG8751178.1"/>
    <property type="molecule type" value="Genomic_DNA"/>
</dbReference>
<reference evidence="1" key="1">
    <citation type="submission" date="2021-06" db="EMBL/GenBank/DDBJ databases">
        <authorList>
            <person name="Kallberg Y."/>
            <person name="Tangrot J."/>
            <person name="Rosling A."/>
        </authorList>
    </citation>
    <scope>NUCLEOTIDE SEQUENCE</scope>
    <source>
        <strain evidence="1">MA453B</strain>
    </source>
</reference>
<evidence type="ECO:0000313" key="1">
    <source>
        <dbReference type="EMBL" id="CAG8751178.1"/>
    </source>
</evidence>
<evidence type="ECO:0000313" key="2">
    <source>
        <dbReference type="Proteomes" id="UP000789405"/>
    </source>
</evidence>
<keyword evidence="2" id="KW-1185">Reference proteome</keyword>
<gene>
    <name evidence="1" type="ORF">DERYTH_LOCUS16918</name>
</gene>
<dbReference type="AlphaFoldDB" id="A0A9N9IUV7"/>
<comment type="caution">
    <text evidence="1">The sequence shown here is derived from an EMBL/GenBank/DDBJ whole genome shotgun (WGS) entry which is preliminary data.</text>
</comment>
<protein>
    <submittedName>
        <fullName evidence="1">7463_t:CDS:1</fullName>
    </submittedName>
</protein>